<evidence type="ECO:0000256" key="2">
    <source>
        <dbReference type="PROSITE-ProRule" id="PRU00176"/>
    </source>
</evidence>
<protein>
    <recommendedName>
        <fullName evidence="4">RRM domain-containing protein</fullName>
    </recommendedName>
</protein>
<organism evidence="5 6">
    <name type="scientific">Malassezia psittaci</name>
    <dbReference type="NCBI Taxonomy" id="1821823"/>
    <lineage>
        <taxon>Eukaryota</taxon>
        <taxon>Fungi</taxon>
        <taxon>Dikarya</taxon>
        <taxon>Basidiomycota</taxon>
        <taxon>Ustilaginomycotina</taxon>
        <taxon>Malasseziomycetes</taxon>
        <taxon>Malasseziales</taxon>
        <taxon>Malasseziaceae</taxon>
        <taxon>Malassezia</taxon>
    </lineage>
</organism>
<keyword evidence="6" id="KW-1185">Reference proteome</keyword>
<feature type="compositionally biased region" description="Basic and acidic residues" evidence="3">
    <location>
        <begin position="599"/>
        <end position="617"/>
    </location>
</feature>
<feature type="region of interest" description="Disordered" evidence="3">
    <location>
        <begin position="726"/>
        <end position="753"/>
    </location>
</feature>
<dbReference type="PROSITE" id="PS50102">
    <property type="entry name" value="RRM"/>
    <property type="match status" value="1"/>
</dbReference>
<evidence type="ECO:0000313" key="6">
    <source>
        <dbReference type="Proteomes" id="UP001214628"/>
    </source>
</evidence>
<feature type="compositionally biased region" description="Low complexity" evidence="3">
    <location>
        <begin position="658"/>
        <end position="671"/>
    </location>
</feature>
<dbReference type="EMBL" id="CP118375">
    <property type="protein sequence ID" value="WFD42678.1"/>
    <property type="molecule type" value="Genomic_DNA"/>
</dbReference>
<feature type="region of interest" description="Disordered" evidence="3">
    <location>
        <begin position="78"/>
        <end position="148"/>
    </location>
</feature>
<feature type="compositionally biased region" description="Polar residues" evidence="3">
    <location>
        <begin position="91"/>
        <end position="115"/>
    </location>
</feature>
<feature type="compositionally biased region" description="Basic and acidic residues" evidence="3">
    <location>
        <begin position="316"/>
        <end position="331"/>
    </location>
</feature>
<dbReference type="SUPFAM" id="SSF54928">
    <property type="entry name" value="RNA-binding domain, RBD"/>
    <property type="match status" value="1"/>
</dbReference>
<feature type="domain" description="RRM" evidence="4">
    <location>
        <begin position="268"/>
        <end position="382"/>
    </location>
</feature>
<feature type="compositionally biased region" description="Polar residues" evidence="3">
    <location>
        <begin position="126"/>
        <end position="148"/>
    </location>
</feature>
<dbReference type="AlphaFoldDB" id="A0AAF0F4P7"/>
<gene>
    <name evidence="5" type="ORF">MPSI1_001326</name>
</gene>
<dbReference type="InterPro" id="IPR000504">
    <property type="entry name" value="RRM_dom"/>
</dbReference>
<evidence type="ECO:0000259" key="4">
    <source>
        <dbReference type="PROSITE" id="PS50102"/>
    </source>
</evidence>
<evidence type="ECO:0000256" key="1">
    <source>
        <dbReference type="ARBA" id="ARBA00022884"/>
    </source>
</evidence>
<dbReference type="InterPro" id="IPR035979">
    <property type="entry name" value="RBD_domain_sf"/>
</dbReference>
<feature type="region of interest" description="Disordered" evidence="3">
    <location>
        <begin position="520"/>
        <end position="679"/>
    </location>
</feature>
<accession>A0AAF0F4P7</accession>
<dbReference type="Proteomes" id="UP001214628">
    <property type="component" value="Chromosome 1"/>
</dbReference>
<evidence type="ECO:0000313" key="5">
    <source>
        <dbReference type="EMBL" id="WFD42678.1"/>
    </source>
</evidence>
<feature type="compositionally biased region" description="Low complexity" evidence="3">
    <location>
        <begin position="618"/>
        <end position="628"/>
    </location>
</feature>
<sequence length="817" mass="88477">MGARAWTGYEHEDSNDYTGFHPSQMTATNSSPSSSFQKLDETNLNISLAPVPLKSFSLDQKASSTMWDKAMSAVPRHHTYPLPRSERDSPWAQSSGPPARDNSNSSSILGESPQSRPIFDPPLGVSPTQERLLGNSSGFPHSLDGNTPSPRLAWERAWSSNASGRNFISPSADFPSASPVAPIPPQLRPSVKPATVVYPMNEMRMADPMPLSGAAYPPMGVNWVPPENLAEIGGVPAVNSWNARPIAGPTRRSDGNTSHHDRANQEISTLFIAGFPDDITEREFANMFLFAKGFEASMLKFPGPQPSRGGNGVDDSTDKSHANDIHEKDSSAQDSSATRNKQIIGFAKFYTREEASEAREILNGFRIDPDRGCILKAELAKKNLHTKRSAPFVVHKHHAMNAHTAASRTGPSDPPLIISDSQVPYAAMMNSNALLTHSNPYPVPLNMAAMADGSREAAAVQAAMPQSAPPRMDAMLSNWPSWPSGPNGYDVRVLPSNEASGYPGSVSPGSTSSFDMLRASLPTKVPPTGADSLPRRPDTTVLQGGVVAPQRQDTEDPRGPTRDGTMNEPSSEQYLKPDFAGSFSRLQLGTDPNTPSERAGGKELKSASNTHDNRTDTNDSSLNTLLSSFPRRRSPAPMDSSSNQRDEIPRDSHRSNSAKDSAADVHSSSHSNESARDHSTLKASGVNLDLFDDPSGSLSSLEQTDRKMQKQQQHLMSLQSLIDQMPSWNDSSSLHQDPGPNQSKTPVEAEDTERDLSRLLERIRARFRLLCSSTGLPSYTALTIADNVNSPNTSTNAPKASYSRLGGKIVDVNQLQY</sequence>
<feature type="compositionally biased region" description="Basic and acidic residues" evidence="3">
    <location>
        <begin position="644"/>
        <end position="654"/>
    </location>
</feature>
<reference evidence="5" key="1">
    <citation type="submission" date="2023-02" db="EMBL/GenBank/DDBJ databases">
        <title>Mating type loci evolution in Malassezia.</title>
        <authorList>
            <person name="Coelho M.A."/>
        </authorList>
    </citation>
    <scope>NUCLEOTIDE SEQUENCE</scope>
    <source>
        <strain evidence="5">CBS 14136</strain>
    </source>
</reference>
<feature type="compositionally biased region" description="Polar residues" evidence="3">
    <location>
        <begin position="584"/>
        <end position="596"/>
    </location>
</feature>
<feature type="compositionally biased region" description="Basic and acidic residues" evidence="3">
    <location>
        <begin position="552"/>
        <end position="561"/>
    </location>
</feature>
<dbReference type="InterPro" id="IPR012677">
    <property type="entry name" value="Nucleotide-bd_a/b_plait_sf"/>
</dbReference>
<dbReference type="PANTHER" id="PTHR10501">
    <property type="entry name" value="U1 SMALL NUCLEAR RIBONUCLEOPROTEIN A/U2 SMALL NUCLEAR RIBONUCLEOPROTEIN B"/>
    <property type="match status" value="1"/>
</dbReference>
<dbReference type="GO" id="GO:0003723">
    <property type="term" value="F:RNA binding"/>
    <property type="evidence" value="ECO:0007669"/>
    <property type="project" value="UniProtKB-UniRule"/>
</dbReference>
<feature type="compositionally biased region" description="Polar residues" evidence="3">
    <location>
        <begin position="726"/>
        <end position="745"/>
    </location>
</feature>
<feature type="region of interest" description="Disordered" evidence="3">
    <location>
        <begin position="301"/>
        <end position="338"/>
    </location>
</feature>
<feature type="region of interest" description="Disordered" evidence="3">
    <location>
        <begin position="1"/>
        <end position="38"/>
    </location>
</feature>
<keyword evidence="1 2" id="KW-0694">RNA-binding</keyword>
<dbReference type="Gene3D" id="3.30.70.330">
    <property type="match status" value="1"/>
</dbReference>
<name>A0AAF0F4P7_9BASI</name>
<proteinExistence type="predicted"/>
<feature type="compositionally biased region" description="Polar residues" evidence="3">
    <location>
        <begin position="21"/>
        <end position="38"/>
    </location>
</feature>
<feature type="region of interest" description="Disordered" evidence="3">
    <location>
        <begin position="694"/>
        <end position="714"/>
    </location>
</feature>
<evidence type="ECO:0000256" key="3">
    <source>
        <dbReference type="SAM" id="MobiDB-lite"/>
    </source>
</evidence>